<reference evidence="2 3" key="1">
    <citation type="journal article" date="2005" name="Nature">
        <title>The genome of the social amoeba Dictyostelium discoideum.</title>
        <authorList>
            <consortium name="The Dictyostelium discoideum Sequencing Consortium"/>
            <person name="Eichinger L."/>
            <person name="Pachebat J.A."/>
            <person name="Glockner G."/>
            <person name="Rajandream M.A."/>
            <person name="Sucgang R."/>
            <person name="Berriman M."/>
            <person name="Song J."/>
            <person name="Olsen R."/>
            <person name="Szafranski K."/>
            <person name="Xu Q."/>
            <person name="Tunggal B."/>
            <person name="Kummerfeld S."/>
            <person name="Madera M."/>
            <person name="Konfortov B.A."/>
            <person name="Rivero F."/>
            <person name="Bankier A.T."/>
            <person name="Lehmann R."/>
            <person name="Hamlin N."/>
            <person name="Davies R."/>
            <person name="Gaudet P."/>
            <person name="Fey P."/>
            <person name="Pilcher K."/>
            <person name="Chen G."/>
            <person name="Saunders D."/>
            <person name="Sodergren E."/>
            <person name="Davis P."/>
            <person name="Kerhornou A."/>
            <person name="Nie X."/>
            <person name="Hall N."/>
            <person name="Anjard C."/>
            <person name="Hemphill L."/>
            <person name="Bason N."/>
            <person name="Farbrother P."/>
            <person name="Desany B."/>
            <person name="Just E."/>
            <person name="Morio T."/>
            <person name="Rost R."/>
            <person name="Churcher C."/>
            <person name="Cooper J."/>
            <person name="Haydock S."/>
            <person name="van Driessche N."/>
            <person name="Cronin A."/>
            <person name="Goodhead I."/>
            <person name="Muzny D."/>
            <person name="Mourier T."/>
            <person name="Pain A."/>
            <person name="Lu M."/>
            <person name="Harper D."/>
            <person name="Lindsay R."/>
            <person name="Hauser H."/>
            <person name="James K."/>
            <person name="Quiles M."/>
            <person name="Madan Babu M."/>
            <person name="Saito T."/>
            <person name="Buchrieser C."/>
            <person name="Wardroper A."/>
            <person name="Felder M."/>
            <person name="Thangavelu M."/>
            <person name="Johnson D."/>
            <person name="Knights A."/>
            <person name="Loulseged H."/>
            <person name="Mungall K."/>
            <person name="Oliver K."/>
            <person name="Price C."/>
            <person name="Quail M.A."/>
            <person name="Urushihara H."/>
            <person name="Hernandez J."/>
            <person name="Rabbinowitsch E."/>
            <person name="Steffen D."/>
            <person name="Sanders M."/>
            <person name="Ma J."/>
            <person name="Kohara Y."/>
            <person name="Sharp S."/>
            <person name="Simmonds M."/>
            <person name="Spiegler S."/>
            <person name="Tivey A."/>
            <person name="Sugano S."/>
            <person name="White B."/>
            <person name="Walker D."/>
            <person name="Woodward J."/>
            <person name="Winckler T."/>
            <person name="Tanaka Y."/>
            <person name="Shaulsky G."/>
            <person name="Schleicher M."/>
            <person name="Weinstock G."/>
            <person name="Rosenthal A."/>
            <person name="Cox E.C."/>
            <person name="Chisholm R.L."/>
            <person name="Gibbs R."/>
            <person name="Loomis W.F."/>
            <person name="Platzer M."/>
            <person name="Kay R.R."/>
            <person name="Williams J."/>
            <person name="Dear P.H."/>
            <person name="Noegel A.A."/>
            <person name="Barrell B."/>
            <person name="Kuspa A."/>
        </authorList>
    </citation>
    <scope>NUCLEOTIDE SEQUENCE [LARGE SCALE GENOMIC DNA]</scope>
    <source>
        <strain evidence="2 3">AX4</strain>
    </source>
</reference>
<dbReference type="OMA" id="YFRMLQV"/>
<dbReference type="PaxDb" id="44689-DDB0234118"/>
<keyword evidence="3" id="KW-1185">Reference proteome</keyword>
<dbReference type="AlphaFoldDB" id="Q54XQ4"/>
<accession>Q54XQ4</accession>
<protein>
    <submittedName>
        <fullName evidence="2">Uncharacterized protein</fullName>
    </submittedName>
</protein>
<dbReference type="eggNOG" id="ENOG502RIME">
    <property type="taxonomic scope" value="Eukaryota"/>
</dbReference>
<gene>
    <name evidence="2" type="ORF">DDB_G0278807</name>
</gene>
<dbReference type="HOGENOM" id="CLU_2377168_0_0_1"/>
<name>Q54XQ4_DICDI</name>
<dbReference type="RefSeq" id="XP_641976.1">
    <property type="nucleotide sequence ID" value="XM_636884.1"/>
</dbReference>
<dbReference type="Proteomes" id="UP000002195">
    <property type="component" value="Unassembled WGS sequence"/>
</dbReference>
<comment type="caution">
    <text evidence="2">The sequence shown here is derived from an EMBL/GenBank/DDBJ whole genome shotgun (WGS) entry which is preliminary data.</text>
</comment>
<proteinExistence type="predicted"/>
<sequence length="95" mass="10118">MNSFFDLFKSPSKNTKTGLSSSMDSITEPKSNMSSPSLNSSTSSLSSPSLNSSPSLSSSTDGAFIMRTTSSPSIDIPNRESSYFRMLQVVEAGSF</sequence>
<dbReference type="dictyBase" id="DDB_G0278807"/>
<dbReference type="FunCoup" id="Q54XQ4">
    <property type="interactions" value="243"/>
</dbReference>
<dbReference type="VEuPathDB" id="AmoebaDB:DDB_G0278807"/>
<dbReference type="GeneID" id="8621708"/>
<evidence type="ECO:0000313" key="2">
    <source>
        <dbReference type="EMBL" id="EAL68005.1"/>
    </source>
</evidence>
<feature type="region of interest" description="Disordered" evidence="1">
    <location>
        <begin position="1"/>
        <end position="77"/>
    </location>
</feature>
<dbReference type="InParanoid" id="Q54XQ4"/>
<evidence type="ECO:0000256" key="1">
    <source>
        <dbReference type="SAM" id="MobiDB-lite"/>
    </source>
</evidence>
<dbReference type="EMBL" id="AAFI02000024">
    <property type="protein sequence ID" value="EAL68005.1"/>
    <property type="molecule type" value="Genomic_DNA"/>
</dbReference>
<evidence type="ECO:0000313" key="3">
    <source>
        <dbReference type="Proteomes" id="UP000002195"/>
    </source>
</evidence>
<organism evidence="2 3">
    <name type="scientific">Dictyostelium discoideum</name>
    <name type="common">Social amoeba</name>
    <dbReference type="NCBI Taxonomy" id="44689"/>
    <lineage>
        <taxon>Eukaryota</taxon>
        <taxon>Amoebozoa</taxon>
        <taxon>Evosea</taxon>
        <taxon>Eumycetozoa</taxon>
        <taxon>Dictyostelia</taxon>
        <taxon>Dictyosteliales</taxon>
        <taxon>Dictyosteliaceae</taxon>
        <taxon>Dictyostelium</taxon>
    </lineage>
</organism>
<dbReference type="KEGG" id="ddi:DDB_G0278807"/>
<feature type="compositionally biased region" description="Low complexity" evidence="1">
    <location>
        <begin position="31"/>
        <end position="59"/>
    </location>
</feature>
<feature type="compositionally biased region" description="Polar residues" evidence="1">
    <location>
        <begin position="11"/>
        <end position="30"/>
    </location>
</feature>